<dbReference type="Proteomes" id="UP000271098">
    <property type="component" value="Unassembled WGS sequence"/>
</dbReference>
<accession>A0A183CYW3</accession>
<dbReference type="EMBL" id="UYRT01002111">
    <property type="protein sequence ID" value="VDK30629.1"/>
    <property type="molecule type" value="Genomic_DNA"/>
</dbReference>
<feature type="compositionally biased region" description="Polar residues" evidence="1">
    <location>
        <begin position="1"/>
        <end position="16"/>
    </location>
</feature>
<dbReference type="WBParaSite" id="GPUH_0000165801-mRNA-1">
    <property type="protein sequence ID" value="GPUH_0000165801-mRNA-1"/>
    <property type="gene ID" value="GPUH_0000165801"/>
</dbReference>
<dbReference type="OrthoDB" id="5823720at2759"/>
<name>A0A183CYW3_9BILA</name>
<feature type="compositionally biased region" description="Low complexity" evidence="1">
    <location>
        <begin position="72"/>
        <end position="82"/>
    </location>
</feature>
<gene>
    <name evidence="2" type="ORF">GPUH_LOCUS1654</name>
</gene>
<feature type="region of interest" description="Disordered" evidence="1">
    <location>
        <begin position="1"/>
        <end position="27"/>
    </location>
</feature>
<protein>
    <submittedName>
        <fullName evidence="2 4">Uncharacterized protein</fullName>
    </submittedName>
</protein>
<evidence type="ECO:0000256" key="1">
    <source>
        <dbReference type="SAM" id="MobiDB-lite"/>
    </source>
</evidence>
<reference evidence="4" key="1">
    <citation type="submission" date="2016-06" db="UniProtKB">
        <authorList>
            <consortium name="WormBaseParasite"/>
        </authorList>
    </citation>
    <scope>IDENTIFICATION</scope>
</reference>
<feature type="compositionally biased region" description="Basic and acidic residues" evidence="1">
    <location>
        <begin position="59"/>
        <end position="71"/>
    </location>
</feature>
<sequence length="126" mass="14581">MNLQQQQTRRSVTLLSTVPEHDAENEPIPFEIASTSLLSSPQKNHLLRPYSNQENYAKTSEKSGYHEEQHYHQQQYPSSSPHQHVRRSGRRTSFIRRLSAAIPSLSADPIPFAAVSFIRHTYFLFF</sequence>
<evidence type="ECO:0000313" key="3">
    <source>
        <dbReference type="Proteomes" id="UP000271098"/>
    </source>
</evidence>
<evidence type="ECO:0000313" key="4">
    <source>
        <dbReference type="WBParaSite" id="GPUH_0000165801-mRNA-1"/>
    </source>
</evidence>
<evidence type="ECO:0000313" key="2">
    <source>
        <dbReference type="EMBL" id="VDK30629.1"/>
    </source>
</evidence>
<organism evidence="4">
    <name type="scientific">Gongylonema pulchrum</name>
    <dbReference type="NCBI Taxonomy" id="637853"/>
    <lineage>
        <taxon>Eukaryota</taxon>
        <taxon>Metazoa</taxon>
        <taxon>Ecdysozoa</taxon>
        <taxon>Nematoda</taxon>
        <taxon>Chromadorea</taxon>
        <taxon>Rhabditida</taxon>
        <taxon>Spirurina</taxon>
        <taxon>Spiruromorpha</taxon>
        <taxon>Spiruroidea</taxon>
        <taxon>Gongylonematidae</taxon>
        <taxon>Gongylonema</taxon>
    </lineage>
</organism>
<dbReference type="AlphaFoldDB" id="A0A183CYW3"/>
<proteinExistence type="predicted"/>
<keyword evidence="3" id="KW-1185">Reference proteome</keyword>
<feature type="region of interest" description="Disordered" evidence="1">
    <location>
        <begin position="43"/>
        <end position="91"/>
    </location>
</feature>
<reference evidence="2 3" key="2">
    <citation type="submission" date="2018-11" db="EMBL/GenBank/DDBJ databases">
        <authorList>
            <consortium name="Pathogen Informatics"/>
        </authorList>
    </citation>
    <scope>NUCLEOTIDE SEQUENCE [LARGE SCALE GENOMIC DNA]</scope>
</reference>